<feature type="region of interest" description="Disordered" evidence="5">
    <location>
        <begin position="34"/>
        <end position="104"/>
    </location>
</feature>
<dbReference type="InterPro" id="IPR030429">
    <property type="entry name" value="Sarcospan"/>
</dbReference>
<dbReference type="InterPro" id="IPR007237">
    <property type="entry name" value="CD20-like"/>
</dbReference>
<keyword evidence="2 6" id="KW-0812">Transmembrane</keyword>
<accession>A0AAQ4RA50</accession>
<feature type="compositionally biased region" description="Basic and acidic residues" evidence="5">
    <location>
        <begin position="87"/>
        <end position="104"/>
    </location>
</feature>
<feature type="compositionally biased region" description="Basic and acidic residues" evidence="5">
    <location>
        <begin position="34"/>
        <end position="52"/>
    </location>
</feature>
<sequence length="302" mass="33722">MWHWNPVQMFSILVQSLLCFQIASMPGCGERHRCLGREGKGGRERQRKRETAGRLIHPKNANGSSRELRQKSSKKSGDMGQGQKGSSDQKEGKKKWDESPAPEDGHKCRVCRFPLLIALLQLLLGAAVTAVAFFMLAVSPSLLTRETPYWAGIILCLVSIPGFILYCVTYLPDERTSIQFIVKILYFALCAIGLVTSVVAMSFAGHHHSQTSGFTCQRVRMDCVCKLDQMDPIARTFTYQDVSDCEGVTGTLALYFLLQIVLNLAQALVCALGAFVMWKHRYQVFFAGLQIGSHASRQWQKV</sequence>
<feature type="transmembrane region" description="Helical" evidence="6">
    <location>
        <begin position="115"/>
        <end position="137"/>
    </location>
</feature>
<evidence type="ECO:0000256" key="7">
    <source>
        <dbReference type="SAM" id="SignalP"/>
    </source>
</evidence>
<evidence type="ECO:0000256" key="4">
    <source>
        <dbReference type="ARBA" id="ARBA00023136"/>
    </source>
</evidence>
<feature type="signal peptide" evidence="7">
    <location>
        <begin position="1"/>
        <end position="19"/>
    </location>
</feature>
<evidence type="ECO:0000256" key="6">
    <source>
        <dbReference type="SAM" id="Phobius"/>
    </source>
</evidence>
<name>A0AAQ4RA50_GASAC</name>
<dbReference type="Ensembl" id="ENSGACT00000067348.1">
    <property type="protein sequence ID" value="ENSGACP00000060425.1"/>
    <property type="gene ID" value="ENSGACG00000028997.1"/>
</dbReference>
<dbReference type="PANTHER" id="PTHR15260">
    <property type="entry name" value="SARCOSPAN"/>
    <property type="match status" value="1"/>
</dbReference>
<reference evidence="8" key="2">
    <citation type="submission" date="2025-08" db="UniProtKB">
        <authorList>
            <consortium name="Ensembl"/>
        </authorList>
    </citation>
    <scope>IDENTIFICATION</scope>
</reference>
<reference evidence="8 9" key="1">
    <citation type="journal article" date="2021" name="G3 (Bethesda)">
        <title>Improved contiguity of the threespine stickleback genome using long-read sequencing.</title>
        <authorList>
            <person name="Nath S."/>
            <person name="Shaw D.E."/>
            <person name="White M.A."/>
        </authorList>
    </citation>
    <scope>NUCLEOTIDE SEQUENCE [LARGE SCALE GENOMIC DNA]</scope>
    <source>
        <strain evidence="8 9">Lake Benthic</strain>
    </source>
</reference>
<keyword evidence="4 6" id="KW-0472">Membrane</keyword>
<evidence type="ECO:0000313" key="9">
    <source>
        <dbReference type="Proteomes" id="UP000007635"/>
    </source>
</evidence>
<feature type="chain" id="PRO_5042957939" evidence="7">
    <location>
        <begin position="20"/>
        <end position="302"/>
    </location>
</feature>
<dbReference type="GO" id="GO:0042383">
    <property type="term" value="C:sarcolemma"/>
    <property type="evidence" value="ECO:0007669"/>
    <property type="project" value="TreeGrafter"/>
</dbReference>
<reference evidence="8" key="3">
    <citation type="submission" date="2025-09" db="UniProtKB">
        <authorList>
            <consortium name="Ensembl"/>
        </authorList>
    </citation>
    <scope>IDENTIFICATION</scope>
</reference>
<dbReference type="PANTHER" id="PTHR15260:SF1">
    <property type="entry name" value="SARCOSPAN"/>
    <property type="match status" value="1"/>
</dbReference>
<dbReference type="Pfam" id="PF04103">
    <property type="entry name" value="CD20"/>
    <property type="match status" value="1"/>
</dbReference>
<protein>
    <submittedName>
        <fullName evidence="8">Sarcospan (Kras oncogene-associated gene)</fullName>
    </submittedName>
</protein>
<keyword evidence="3 6" id="KW-1133">Transmembrane helix</keyword>
<evidence type="ECO:0000256" key="2">
    <source>
        <dbReference type="ARBA" id="ARBA00022692"/>
    </source>
</evidence>
<proteinExistence type="predicted"/>
<evidence type="ECO:0000256" key="5">
    <source>
        <dbReference type="SAM" id="MobiDB-lite"/>
    </source>
</evidence>
<evidence type="ECO:0000313" key="8">
    <source>
        <dbReference type="Ensembl" id="ENSGACP00000060425.1"/>
    </source>
</evidence>
<feature type="transmembrane region" description="Helical" evidence="6">
    <location>
        <begin position="149"/>
        <end position="172"/>
    </location>
</feature>
<organism evidence="8 9">
    <name type="scientific">Gasterosteus aculeatus aculeatus</name>
    <name type="common">three-spined stickleback</name>
    <dbReference type="NCBI Taxonomy" id="481459"/>
    <lineage>
        <taxon>Eukaryota</taxon>
        <taxon>Metazoa</taxon>
        <taxon>Chordata</taxon>
        <taxon>Craniata</taxon>
        <taxon>Vertebrata</taxon>
        <taxon>Euteleostomi</taxon>
        <taxon>Actinopterygii</taxon>
        <taxon>Neopterygii</taxon>
        <taxon>Teleostei</taxon>
        <taxon>Neoteleostei</taxon>
        <taxon>Acanthomorphata</taxon>
        <taxon>Eupercaria</taxon>
        <taxon>Perciformes</taxon>
        <taxon>Cottioidei</taxon>
        <taxon>Gasterosteales</taxon>
        <taxon>Gasterosteidae</taxon>
        <taxon>Gasterosteus</taxon>
    </lineage>
</organism>
<keyword evidence="7" id="KW-0732">Signal</keyword>
<feature type="transmembrane region" description="Helical" evidence="6">
    <location>
        <begin position="184"/>
        <end position="204"/>
    </location>
</feature>
<feature type="transmembrane region" description="Helical" evidence="6">
    <location>
        <begin position="252"/>
        <end position="278"/>
    </location>
</feature>
<dbReference type="GeneTree" id="ENSGT00390000007747"/>
<comment type="subcellular location">
    <subcellularLocation>
        <location evidence="1">Membrane</location>
        <topology evidence="1">Multi-pass membrane protein</topology>
    </subcellularLocation>
</comment>
<keyword evidence="9" id="KW-1185">Reference proteome</keyword>
<evidence type="ECO:0000256" key="1">
    <source>
        <dbReference type="ARBA" id="ARBA00004141"/>
    </source>
</evidence>
<evidence type="ECO:0000256" key="3">
    <source>
        <dbReference type="ARBA" id="ARBA00022989"/>
    </source>
</evidence>
<dbReference type="GO" id="GO:0016010">
    <property type="term" value="C:dystrophin-associated glycoprotein complex"/>
    <property type="evidence" value="ECO:0007669"/>
    <property type="project" value="InterPro"/>
</dbReference>
<dbReference type="AlphaFoldDB" id="A0AAQ4RA50"/>
<dbReference type="Proteomes" id="UP000007635">
    <property type="component" value="Chromosome XIX"/>
</dbReference>